<evidence type="ECO:0000313" key="2">
    <source>
        <dbReference type="EMBL" id="MCO1658117.1"/>
    </source>
</evidence>
<dbReference type="EMBL" id="JAGSOV010000050">
    <property type="protein sequence ID" value="MCO1658117.1"/>
    <property type="molecule type" value="Genomic_DNA"/>
</dbReference>
<feature type="compositionally biased region" description="Low complexity" evidence="1">
    <location>
        <begin position="48"/>
        <end position="63"/>
    </location>
</feature>
<comment type="caution">
    <text evidence="2">The sequence shown here is derived from an EMBL/GenBank/DDBJ whole genome shotgun (WGS) entry which is preliminary data.</text>
</comment>
<sequence>MFNDTERVVHDLDHRYGLGYDRLTDGLAEIPPVGQPICDQAPSDALDQARAAVDAADAAAEAAQTGERAYDRDDGDTDGAEDGAGEADSSTDSDGRD</sequence>
<protein>
    <submittedName>
        <fullName evidence="2">Uncharacterized protein</fullName>
    </submittedName>
</protein>
<feature type="region of interest" description="Disordered" evidence="1">
    <location>
        <begin position="48"/>
        <end position="97"/>
    </location>
</feature>
<evidence type="ECO:0000256" key="1">
    <source>
        <dbReference type="SAM" id="MobiDB-lite"/>
    </source>
</evidence>
<proteinExistence type="predicted"/>
<evidence type="ECO:0000313" key="3">
    <source>
        <dbReference type="Proteomes" id="UP001165283"/>
    </source>
</evidence>
<name>A0ABT1A540_9PSEU</name>
<dbReference type="Proteomes" id="UP001165283">
    <property type="component" value="Unassembled WGS sequence"/>
</dbReference>
<feature type="compositionally biased region" description="Acidic residues" evidence="1">
    <location>
        <begin position="73"/>
        <end position="91"/>
    </location>
</feature>
<gene>
    <name evidence="2" type="ORF">KDL28_23940</name>
</gene>
<dbReference type="RefSeq" id="WP_252441763.1">
    <property type="nucleotide sequence ID" value="NZ_JAGSOV010000050.1"/>
</dbReference>
<organism evidence="2 3">
    <name type="scientific">Pseudonocardia humida</name>
    <dbReference type="NCBI Taxonomy" id="2800819"/>
    <lineage>
        <taxon>Bacteria</taxon>
        <taxon>Bacillati</taxon>
        <taxon>Actinomycetota</taxon>
        <taxon>Actinomycetes</taxon>
        <taxon>Pseudonocardiales</taxon>
        <taxon>Pseudonocardiaceae</taxon>
        <taxon>Pseudonocardia</taxon>
    </lineage>
</organism>
<reference evidence="2" key="1">
    <citation type="submission" date="2021-04" db="EMBL/GenBank/DDBJ databases">
        <title>Pseudonocardia sp. nov., isolated from sandy soil of mangrove forest.</title>
        <authorList>
            <person name="Zan Z."/>
            <person name="Huang R."/>
            <person name="Liu W."/>
        </authorList>
    </citation>
    <scope>NUCLEOTIDE SEQUENCE</scope>
    <source>
        <strain evidence="2">S2-4</strain>
    </source>
</reference>
<keyword evidence="3" id="KW-1185">Reference proteome</keyword>
<accession>A0ABT1A540</accession>